<reference evidence="5" key="1">
    <citation type="submission" date="2019-05" db="EMBL/GenBank/DDBJ databases">
        <title>Annotation for the trematode Paragonimus heterotremus.</title>
        <authorList>
            <person name="Choi Y.-J."/>
        </authorList>
    </citation>
    <scope>NUCLEOTIDE SEQUENCE</scope>
    <source>
        <strain evidence="5">LC</strain>
    </source>
</reference>
<dbReference type="CDD" id="cd00038">
    <property type="entry name" value="CAP_ED"/>
    <property type="match status" value="1"/>
</dbReference>
<keyword evidence="2" id="KW-0547">Nucleotide-binding</keyword>
<organism evidence="5 6">
    <name type="scientific">Paragonimus heterotremus</name>
    <dbReference type="NCBI Taxonomy" id="100268"/>
    <lineage>
        <taxon>Eukaryota</taxon>
        <taxon>Metazoa</taxon>
        <taxon>Spiralia</taxon>
        <taxon>Lophotrochozoa</taxon>
        <taxon>Platyhelminthes</taxon>
        <taxon>Trematoda</taxon>
        <taxon>Digenea</taxon>
        <taxon>Plagiorchiida</taxon>
        <taxon>Troglotremata</taxon>
        <taxon>Troglotrematidae</taxon>
        <taxon>Paragonimus</taxon>
    </lineage>
</organism>
<dbReference type="PANTHER" id="PTHR11635">
    <property type="entry name" value="CAMP-DEPENDENT PROTEIN KINASE REGULATORY CHAIN"/>
    <property type="match status" value="1"/>
</dbReference>
<evidence type="ECO:0000256" key="2">
    <source>
        <dbReference type="ARBA" id="ARBA00022566"/>
    </source>
</evidence>
<dbReference type="OrthoDB" id="417078at2759"/>
<proteinExistence type="inferred from homology"/>
<comment type="caution">
    <text evidence="5">The sequence shown here is derived from an EMBL/GenBank/DDBJ whole genome shotgun (WGS) entry which is preliminary data.</text>
</comment>
<dbReference type="PANTHER" id="PTHR11635:SF152">
    <property type="entry name" value="CAMP-DEPENDENT PROTEIN KINASE TYPE I REGULATORY SUBUNIT-RELATED"/>
    <property type="match status" value="1"/>
</dbReference>
<keyword evidence="3" id="KW-0114">cAMP</keyword>
<dbReference type="Pfam" id="PF00027">
    <property type="entry name" value="cNMP_binding"/>
    <property type="match status" value="1"/>
</dbReference>
<evidence type="ECO:0000256" key="3">
    <source>
        <dbReference type="ARBA" id="ARBA00023149"/>
    </source>
</evidence>
<dbReference type="InterPro" id="IPR050503">
    <property type="entry name" value="cAMP-dep_PK_reg_su-like"/>
</dbReference>
<evidence type="ECO:0000313" key="5">
    <source>
        <dbReference type="EMBL" id="KAF5396960.1"/>
    </source>
</evidence>
<comment type="similarity">
    <text evidence="1">Belongs to the cAMP-dependent kinase regulatory chain family.</text>
</comment>
<evidence type="ECO:0000313" key="6">
    <source>
        <dbReference type="Proteomes" id="UP000748531"/>
    </source>
</evidence>
<feature type="domain" description="Cyclic nucleotide-binding" evidence="4">
    <location>
        <begin position="27"/>
        <end position="108"/>
    </location>
</feature>
<dbReference type="GO" id="GO:0030552">
    <property type="term" value="F:cAMP binding"/>
    <property type="evidence" value="ECO:0007669"/>
    <property type="project" value="UniProtKB-KW"/>
</dbReference>
<sequence length="113" mass="12961">MHQEYLCLVSVLDNLDQWKLLIVADALKPGIAKVFQLPSESGDPVEVNRLRPLDYFGEIALLHDRPHPVTAVAQSPLRRVRLEPKRLERVISRCSDIWKRNISEYSKCISLSV</sequence>
<dbReference type="PROSITE" id="PS50042">
    <property type="entry name" value="CNMP_BINDING_3"/>
    <property type="match status" value="1"/>
</dbReference>
<dbReference type="Proteomes" id="UP000748531">
    <property type="component" value="Unassembled WGS sequence"/>
</dbReference>
<accession>A0A8J4SK81</accession>
<name>A0A8J4SK81_9TREM</name>
<dbReference type="GO" id="GO:0004862">
    <property type="term" value="F:cAMP-dependent protein kinase inhibitor activity"/>
    <property type="evidence" value="ECO:0007669"/>
    <property type="project" value="TreeGrafter"/>
</dbReference>
<keyword evidence="2" id="KW-0116">cAMP-binding</keyword>
<dbReference type="InterPro" id="IPR000595">
    <property type="entry name" value="cNMP-bd_dom"/>
</dbReference>
<dbReference type="SUPFAM" id="SSF51206">
    <property type="entry name" value="cAMP-binding domain-like"/>
    <property type="match status" value="1"/>
</dbReference>
<dbReference type="Gene3D" id="2.60.120.10">
    <property type="entry name" value="Jelly Rolls"/>
    <property type="match status" value="1"/>
</dbReference>
<evidence type="ECO:0000256" key="1">
    <source>
        <dbReference type="ARBA" id="ARBA00005753"/>
    </source>
</evidence>
<keyword evidence="6" id="KW-1185">Reference proteome</keyword>
<dbReference type="GO" id="GO:0005952">
    <property type="term" value="C:cAMP-dependent protein kinase complex"/>
    <property type="evidence" value="ECO:0007669"/>
    <property type="project" value="InterPro"/>
</dbReference>
<dbReference type="AlphaFoldDB" id="A0A8J4SK81"/>
<dbReference type="InterPro" id="IPR014710">
    <property type="entry name" value="RmlC-like_jellyroll"/>
</dbReference>
<protein>
    <recommendedName>
        <fullName evidence="4">Cyclic nucleotide-binding domain-containing protein</fullName>
    </recommendedName>
</protein>
<dbReference type="EMBL" id="LUCH01007021">
    <property type="protein sequence ID" value="KAF5396960.1"/>
    <property type="molecule type" value="Genomic_DNA"/>
</dbReference>
<gene>
    <name evidence="5" type="ORF">PHET_09294</name>
</gene>
<dbReference type="PRINTS" id="PR00103">
    <property type="entry name" value="CAMPKINASE"/>
</dbReference>
<dbReference type="GO" id="GO:0005829">
    <property type="term" value="C:cytosol"/>
    <property type="evidence" value="ECO:0007669"/>
    <property type="project" value="TreeGrafter"/>
</dbReference>
<evidence type="ECO:0000259" key="4">
    <source>
        <dbReference type="PROSITE" id="PS50042"/>
    </source>
</evidence>
<dbReference type="InterPro" id="IPR018490">
    <property type="entry name" value="cNMP-bd_dom_sf"/>
</dbReference>
<dbReference type="GO" id="GO:0034236">
    <property type="term" value="F:protein kinase A catalytic subunit binding"/>
    <property type="evidence" value="ECO:0007669"/>
    <property type="project" value="TreeGrafter"/>
</dbReference>